<dbReference type="AlphaFoldDB" id="A0A6H9UVW7"/>
<dbReference type="Proteomes" id="UP000442707">
    <property type="component" value="Unassembled WGS sequence"/>
</dbReference>
<protein>
    <submittedName>
        <fullName evidence="2">Uncharacterized protein</fullName>
    </submittedName>
</protein>
<gene>
    <name evidence="2" type="ORF">F7R91_25430</name>
</gene>
<dbReference type="EMBL" id="VZRB01000019">
    <property type="protein sequence ID" value="KAB1143499.1"/>
    <property type="molecule type" value="Genomic_DNA"/>
</dbReference>
<keyword evidence="3" id="KW-1185">Reference proteome</keyword>
<name>A0A6H9UVW7_9ACTN</name>
<evidence type="ECO:0000256" key="1">
    <source>
        <dbReference type="SAM" id="MobiDB-lite"/>
    </source>
</evidence>
<comment type="caution">
    <text evidence="2">The sequence shown here is derived from an EMBL/GenBank/DDBJ whole genome shotgun (WGS) entry which is preliminary data.</text>
</comment>
<proteinExistence type="predicted"/>
<organism evidence="2 3">
    <name type="scientific">Streptomyces luteolifulvus</name>
    <dbReference type="NCBI Taxonomy" id="2615112"/>
    <lineage>
        <taxon>Bacteria</taxon>
        <taxon>Bacillati</taxon>
        <taxon>Actinomycetota</taxon>
        <taxon>Actinomycetes</taxon>
        <taxon>Kitasatosporales</taxon>
        <taxon>Streptomycetaceae</taxon>
        <taxon>Streptomyces</taxon>
    </lineage>
</organism>
<sequence>MVVLVWAPRSCPPPCRLVDGTLTYEVNQHVNKHHHGRQEDGGDGEPDYSRHRRISFGRGSFRETAKTEGTRSKLKRLVERGWLDEDSPVRRGYGLGRVVWLGLDACPCSGAAEGHG</sequence>
<feature type="region of interest" description="Disordered" evidence="1">
    <location>
        <begin position="29"/>
        <end position="53"/>
    </location>
</feature>
<accession>A0A6H9UVW7</accession>
<reference evidence="2 3" key="1">
    <citation type="submission" date="2019-09" db="EMBL/GenBank/DDBJ databases">
        <title>Screening of Novel Bioactive Compounds from Soil-Associated.</title>
        <authorList>
            <person name="Zhao S."/>
        </authorList>
    </citation>
    <scope>NUCLEOTIDE SEQUENCE [LARGE SCALE GENOMIC DNA]</scope>
    <source>
        <strain evidence="2 3">HIT-DPA4</strain>
    </source>
</reference>
<evidence type="ECO:0000313" key="2">
    <source>
        <dbReference type="EMBL" id="KAB1143499.1"/>
    </source>
</evidence>
<evidence type="ECO:0000313" key="3">
    <source>
        <dbReference type="Proteomes" id="UP000442707"/>
    </source>
</evidence>